<dbReference type="Proteomes" id="UP000824089">
    <property type="component" value="Unassembled WGS sequence"/>
</dbReference>
<name>A0A9D1I849_9CLOT</name>
<reference evidence="2" key="2">
    <citation type="journal article" date="2021" name="PeerJ">
        <title>Extensive microbial diversity within the chicken gut microbiome revealed by metagenomics and culture.</title>
        <authorList>
            <person name="Gilroy R."/>
            <person name="Ravi A."/>
            <person name="Getino M."/>
            <person name="Pursley I."/>
            <person name="Horton D.L."/>
            <person name="Alikhan N.F."/>
            <person name="Baker D."/>
            <person name="Gharbi K."/>
            <person name="Hall N."/>
            <person name="Watson M."/>
            <person name="Adriaenssens E.M."/>
            <person name="Foster-Nyarko E."/>
            <person name="Jarju S."/>
            <person name="Secka A."/>
            <person name="Antonio M."/>
            <person name="Oren A."/>
            <person name="Chaudhuri R.R."/>
            <person name="La Ragione R."/>
            <person name="Hildebrand F."/>
            <person name="Pallen M.J."/>
        </authorList>
    </citation>
    <scope>NUCLEOTIDE SEQUENCE</scope>
    <source>
        <strain evidence="2">CHK195-4489</strain>
    </source>
</reference>
<dbReference type="AlphaFoldDB" id="A0A9D1I849"/>
<comment type="similarity">
    <text evidence="1">Belongs to the asp23 family.</text>
</comment>
<dbReference type="PANTHER" id="PTHR34297:SF2">
    <property type="entry name" value="ASP23_GLS24 FAMILY ENVELOPE STRESS RESPONSE PROTEIN"/>
    <property type="match status" value="1"/>
</dbReference>
<dbReference type="PANTHER" id="PTHR34297">
    <property type="entry name" value="HYPOTHETICAL CYTOSOLIC PROTEIN-RELATED"/>
    <property type="match status" value="1"/>
</dbReference>
<protein>
    <submittedName>
        <fullName evidence="2">Asp23/Gls24 family envelope stress response protein</fullName>
    </submittedName>
</protein>
<gene>
    <name evidence="2" type="ORF">IAD50_01665</name>
</gene>
<evidence type="ECO:0000313" key="2">
    <source>
        <dbReference type="EMBL" id="HIU28983.1"/>
    </source>
</evidence>
<sequence>MSDLFEDSDNMMITDEAIAVMAGVAASEVKGVASMSGGFAGGIAEVFGRRNLSKGVKVVTKNDVTTVDLYVVVKYGYRIPDLAYEIQENVKATIESLSGISVDAVNIHIQGVDYSESDNIINESESDKE</sequence>
<dbReference type="Pfam" id="PF03780">
    <property type="entry name" value="Asp23"/>
    <property type="match status" value="1"/>
</dbReference>
<dbReference type="InterPro" id="IPR005531">
    <property type="entry name" value="Asp23"/>
</dbReference>
<organism evidence="2 3">
    <name type="scientific">Candidatus Egerieisoma faecipullorum</name>
    <dbReference type="NCBI Taxonomy" id="2840963"/>
    <lineage>
        <taxon>Bacteria</taxon>
        <taxon>Bacillati</taxon>
        <taxon>Bacillota</taxon>
        <taxon>Clostridia</taxon>
        <taxon>Eubacteriales</taxon>
        <taxon>Clostridiaceae</taxon>
        <taxon>Clostridiaceae incertae sedis</taxon>
        <taxon>Candidatus Egerieisoma</taxon>
    </lineage>
</organism>
<proteinExistence type="inferred from homology"/>
<reference evidence="2" key="1">
    <citation type="submission" date="2020-10" db="EMBL/GenBank/DDBJ databases">
        <authorList>
            <person name="Gilroy R."/>
        </authorList>
    </citation>
    <scope>NUCLEOTIDE SEQUENCE</scope>
    <source>
        <strain evidence="2">CHK195-4489</strain>
    </source>
</reference>
<dbReference type="EMBL" id="DVMM01000033">
    <property type="protein sequence ID" value="HIU28983.1"/>
    <property type="molecule type" value="Genomic_DNA"/>
</dbReference>
<accession>A0A9D1I849</accession>
<comment type="caution">
    <text evidence="2">The sequence shown here is derived from an EMBL/GenBank/DDBJ whole genome shotgun (WGS) entry which is preliminary data.</text>
</comment>
<evidence type="ECO:0000256" key="1">
    <source>
        <dbReference type="ARBA" id="ARBA00005721"/>
    </source>
</evidence>
<evidence type="ECO:0000313" key="3">
    <source>
        <dbReference type="Proteomes" id="UP000824089"/>
    </source>
</evidence>